<gene>
    <name evidence="1" type="ORF">SAMN04488513_10588</name>
</gene>
<dbReference type="EMBL" id="FQYU01000005">
    <property type="protein sequence ID" value="SHJ48131.1"/>
    <property type="molecule type" value="Genomic_DNA"/>
</dbReference>
<organism evidence="1 2">
    <name type="scientific">Pseudozobellia thermophila</name>
    <dbReference type="NCBI Taxonomy" id="192903"/>
    <lineage>
        <taxon>Bacteria</taxon>
        <taxon>Pseudomonadati</taxon>
        <taxon>Bacteroidota</taxon>
        <taxon>Flavobacteriia</taxon>
        <taxon>Flavobacteriales</taxon>
        <taxon>Flavobacteriaceae</taxon>
        <taxon>Pseudozobellia</taxon>
    </lineage>
</organism>
<dbReference type="OrthoDB" id="1164008at2"/>
<accession>A0A1M6JN35</accession>
<reference evidence="2" key="1">
    <citation type="submission" date="2016-11" db="EMBL/GenBank/DDBJ databases">
        <authorList>
            <person name="Varghese N."/>
            <person name="Submissions S."/>
        </authorList>
    </citation>
    <scope>NUCLEOTIDE SEQUENCE [LARGE SCALE GENOMIC DNA]</scope>
    <source>
        <strain evidence="2">DSM 19858</strain>
    </source>
</reference>
<dbReference type="RefSeq" id="WP_072994387.1">
    <property type="nucleotide sequence ID" value="NZ_FQYU01000005.1"/>
</dbReference>
<dbReference type="Proteomes" id="UP000184543">
    <property type="component" value="Unassembled WGS sequence"/>
</dbReference>
<dbReference type="STRING" id="192903.SAMN04488513_10588"/>
<keyword evidence="2" id="KW-1185">Reference proteome</keyword>
<name>A0A1M6JN35_9FLAO</name>
<protein>
    <submittedName>
        <fullName evidence="1">Uncharacterized protein</fullName>
    </submittedName>
</protein>
<proteinExistence type="predicted"/>
<evidence type="ECO:0000313" key="2">
    <source>
        <dbReference type="Proteomes" id="UP000184543"/>
    </source>
</evidence>
<sequence>MARITRSAFIKKGKWNTLETRWSNAKIHFYFRRPEGAKIRVKYGVGWFSKTRQNQTLDGIERKSISVGSWGLTRAKIQVKPLIDQNIDFEIVTEGP</sequence>
<evidence type="ECO:0000313" key="1">
    <source>
        <dbReference type="EMBL" id="SHJ48131.1"/>
    </source>
</evidence>
<dbReference type="AlphaFoldDB" id="A0A1M6JN35"/>